<evidence type="ECO:0000256" key="3">
    <source>
        <dbReference type="ARBA" id="ARBA00022490"/>
    </source>
</evidence>
<dbReference type="GO" id="GO:0005524">
    <property type="term" value="F:ATP binding"/>
    <property type="evidence" value="ECO:0007669"/>
    <property type="project" value="UniProtKB-KW"/>
</dbReference>
<evidence type="ECO:0000259" key="16">
    <source>
        <dbReference type="Pfam" id="PF18199"/>
    </source>
</evidence>
<comment type="similarity">
    <text evidence="2">Belongs to the dynein heavy chain family.</text>
</comment>
<dbReference type="InterPro" id="IPR041658">
    <property type="entry name" value="AAA_lid_11"/>
</dbReference>
<keyword evidence="12" id="KW-0966">Cell projection</keyword>
<dbReference type="Pfam" id="PF18199">
    <property type="entry name" value="Dynein_C"/>
    <property type="match status" value="1"/>
</dbReference>
<dbReference type="GO" id="GO:0005930">
    <property type="term" value="C:axoneme"/>
    <property type="evidence" value="ECO:0007669"/>
    <property type="project" value="UniProtKB-SubCell"/>
</dbReference>
<dbReference type="FunFam" id="1.10.8.720:FF:000002">
    <property type="entry name" value="Dynein heavy chain 9, axonemal"/>
    <property type="match status" value="1"/>
</dbReference>
<feature type="domain" description="Dynein heavy chain C-terminal" evidence="16">
    <location>
        <begin position="680"/>
        <end position="974"/>
    </location>
</feature>
<feature type="domain" description="Dynein heavy chain ATP-binding dynein motor region" evidence="14">
    <location>
        <begin position="2"/>
        <end position="142"/>
    </location>
</feature>
<accession>A0A5E4NEL1</accession>
<dbReference type="Pfam" id="PF12781">
    <property type="entry name" value="AAA_9"/>
    <property type="match status" value="1"/>
</dbReference>
<protein>
    <submittedName>
        <fullName evidence="17">Dynein heavy chain domain</fullName>
    </submittedName>
</protein>
<dbReference type="GO" id="GO:0007018">
    <property type="term" value="P:microtubule-based movement"/>
    <property type="evidence" value="ECO:0007669"/>
    <property type="project" value="InterPro"/>
</dbReference>
<sequence length="976" mass="111801">MGENVDPVLDNVIGRNLIKKGRVLKIGEKEIDYNPNFRLILHTKLSNPHYKPEMQAQTTLINFSVNRNQLEDQLLAEVVKIERPDLERMRIELTKQQNSFKIILKQLEDDLLQRLSSAGSEILGDKELVLNLEKSKRTATEIEIKVAESKITSKEIDSAREEYRIAATRASIIFFIMNDLIKISPMYQFSLGVIVVFQRSMRNADKSDTLKGRIINLIDNITYQTFIYTSRGLFEKDKLIFIVQMTIQIQIQAKQINPADLDYLLRRPSIIGTQAPFDFISSDAWGAIKTLVSVDDEYTNLIINKDIESFHKRWQIYIDSEAPEKEIMPQGWKNKTSFQRLCVIRALRTDRMTYAAKVYVQEVLGAKYTNFRPPEFSESFKETSSKTPIFFILSTGVDPTREVEALGIKKGFTIEKKTFHNISLGQGQEPVAEEAIELSSRLGNWVMLQNVHLVKNWLPILDKKMEVSFEHPHDNYRIFISAEPAADPAYHIIPQGVLDSSIKITNEPPTGMMANLHKALDNFNQDTLEMCSKEAEFKTILFSLCYFHASIQERSKFGAQGWNRSYPFNVGDLTISVNVLYNYLEANNKVPWEDLRYLFGEIMYGGHITDDWDRKLCRTYLEVYMNPDLMEGELSFSPGFLVPPNIDYRSYHQYIDNLLPPESPSLYGLHPNAEIGTLTTRSQNLFQTLMEMQPRDAGASSGGGVSRDEKVSTALSEILDNLPDPFNLQDMMSKAESLTPYVIVSFQECERMNTLMNEIRRSLKELFLGLKGELTITAGMEALEECLFMDKVPPSWEKRAYPSLLPLGAWHVDLMKRLQCLESWVEEFKLPSSVWLGGFFNPQSFLTAIMQSTVRKMEWPLDKMCLQCDVTKKFKQDITAAPREGAMISGLILEGARWDMNIGCIVDSIMKDLFPEMPVIHVKAIIKDKQDTRNVYECPVYKIKQRGPTYVWTFNLKTRQAASKWVLAGVAILLSV</sequence>
<dbReference type="InterPro" id="IPR043160">
    <property type="entry name" value="Dynein_C_barrel"/>
</dbReference>
<dbReference type="Pfam" id="PF03028">
    <property type="entry name" value="Dynein_heavy"/>
    <property type="match status" value="1"/>
</dbReference>
<dbReference type="PANTHER" id="PTHR46961">
    <property type="entry name" value="DYNEIN HEAVY CHAIN 1, AXONEMAL-LIKE PROTEIN"/>
    <property type="match status" value="1"/>
</dbReference>
<dbReference type="InterPro" id="IPR027417">
    <property type="entry name" value="P-loop_NTPase"/>
</dbReference>
<keyword evidence="5" id="KW-0547">Nucleotide-binding</keyword>
<evidence type="ECO:0000256" key="9">
    <source>
        <dbReference type="ARBA" id="ARBA00023069"/>
    </source>
</evidence>
<reference evidence="17 18" key="1">
    <citation type="submission" date="2019-08" db="EMBL/GenBank/DDBJ databases">
        <authorList>
            <person name="Alioto T."/>
            <person name="Alioto T."/>
            <person name="Gomez Garrido J."/>
        </authorList>
    </citation>
    <scope>NUCLEOTIDE SEQUENCE [LARGE SCALE GENOMIC DNA]</scope>
</reference>
<dbReference type="InterPro" id="IPR041228">
    <property type="entry name" value="Dynein_C"/>
</dbReference>
<dbReference type="PANTHER" id="PTHR46961:SF20">
    <property type="entry name" value="LOW QUALITY PROTEIN: DYNEIN BETA CHAIN, CILIARY-LIKE"/>
    <property type="match status" value="1"/>
</dbReference>
<dbReference type="GO" id="GO:0051959">
    <property type="term" value="F:dynein light intermediate chain binding"/>
    <property type="evidence" value="ECO:0007669"/>
    <property type="project" value="InterPro"/>
</dbReference>
<evidence type="ECO:0000313" key="17">
    <source>
        <dbReference type="EMBL" id="VVC42147.1"/>
    </source>
</evidence>
<evidence type="ECO:0000256" key="4">
    <source>
        <dbReference type="ARBA" id="ARBA00022701"/>
    </source>
</evidence>
<evidence type="ECO:0000256" key="1">
    <source>
        <dbReference type="ARBA" id="ARBA00004430"/>
    </source>
</evidence>
<evidence type="ECO:0000259" key="14">
    <source>
        <dbReference type="Pfam" id="PF12781"/>
    </source>
</evidence>
<evidence type="ECO:0000259" key="13">
    <source>
        <dbReference type="Pfam" id="PF03028"/>
    </source>
</evidence>
<evidence type="ECO:0000256" key="2">
    <source>
        <dbReference type="ARBA" id="ARBA00008887"/>
    </source>
</evidence>
<dbReference type="Gene3D" id="1.20.1270.280">
    <property type="match status" value="1"/>
</dbReference>
<gene>
    <name evidence="17" type="ORF">CINCED_3A009485</name>
</gene>
<evidence type="ECO:0000313" key="18">
    <source>
        <dbReference type="Proteomes" id="UP000325440"/>
    </source>
</evidence>
<dbReference type="Gene3D" id="3.40.50.300">
    <property type="entry name" value="P-loop containing nucleotide triphosphate hydrolases"/>
    <property type="match status" value="2"/>
</dbReference>
<dbReference type="GO" id="GO:0008569">
    <property type="term" value="F:minus-end-directed microtubule motor activity"/>
    <property type="evidence" value="ECO:0007669"/>
    <property type="project" value="InterPro"/>
</dbReference>
<dbReference type="Proteomes" id="UP000325440">
    <property type="component" value="Unassembled WGS sequence"/>
</dbReference>
<dbReference type="Gene3D" id="1.10.8.1220">
    <property type="match status" value="1"/>
</dbReference>
<keyword evidence="8" id="KW-0175">Coiled coil</keyword>
<dbReference type="Gene3D" id="3.10.490.20">
    <property type="match status" value="1"/>
</dbReference>
<dbReference type="OrthoDB" id="447173at2759"/>
<keyword evidence="11" id="KW-0206">Cytoskeleton</keyword>
<keyword evidence="18" id="KW-1185">Reference proteome</keyword>
<dbReference type="GO" id="GO:0045505">
    <property type="term" value="F:dynein intermediate chain binding"/>
    <property type="evidence" value="ECO:0007669"/>
    <property type="project" value="InterPro"/>
</dbReference>
<evidence type="ECO:0000256" key="10">
    <source>
        <dbReference type="ARBA" id="ARBA00023175"/>
    </source>
</evidence>
<feature type="domain" description="Dynein heavy chain AAA lid" evidence="15">
    <location>
        <begin position="537"/>
        <end position="673"/>
    </location>
</feature>
<keyword evidence="3" id="KW-0963">Cytoplasm</keyword>
<keyword evidence="6" id="KW-0067">ATP-binding</keyword>
<keyword evidence="10" id="KW-0505">Motor protein</keyword>
<evidence type="ECO:0000256" key="12">
    <source>
        <dbReference type="ARBA" id="ARBA00023273"/>
    </source>
</evidence>
<dbReference type="GO" id="GO:0005874">
    <property type="term" value="C:microtubule"/>
    <property type="evidence" value="ECO:0007669"/>
    <property type="project" value="UniProtKB-KW"/>
</dbReference>
<dbReference type="InterPro" id="IPR035706">
    <property type="entry name" value="AAA_9"/>
</dbReference>
<dbReference type="Pfam" id="PF18198">
    <property type="entry name" value="AAA_lid_11"/>
    <property type="match status" value="1"/>
</dbReference>
<comment type="subcellular location">
    <subcellularLocation>
        <location evidence="1">Cytoplasm</location>
        <location evidence="1">Cytoskeleton</location>
        <location evidence="1">Cilium axoneme</location>
    </subcellularLocation>
</comment>
<evidence type="ECO:0000259" key="15">
    <source>
        <dbReference type="Pfam" id="PF18198"/>
    </source>
</evidence>
<dbReference type="Gene3D" id="1.10.8.720">
    <property type="entry name" value="Region D6 of dynein motor"/>
    <property type="match status" value="1"/>
</dbReference>
<organism evidence="17 18">
    <name type="scientific">Cinara cedri</name>
    <dbReference type="NCBI Taxonomy" id="506608"/>
    <lineage>
        <taxon>Eukaryota</taxon>
        <taxon>Metazoa</taxon>
        <taxon>Ecdysozoa</taxon>
        <taxon>Arthropoda</taxon>
        <taxon>Hexapoda</taxon>
        <taxon>Insecta</taxon>
        <taxon>Pterygota</taxon>
        <taxon>Neoptera</taxon>
        <taxon>Paraneoptera</taxon>
        <taxon>Hemiptera</taxon>
        <taxon>Sternorrhyncha</taxon>
        <taxon>Aphidomorpha</taxon>
        <taxon>Aphidoidea</taxon>
        <taxon>Aphididae</taxon>
        <taxon>Lachninae</taxon>
        <taxon>Cinara</taxon>
    </lineage>
</organism>
<dbReference type="GO" id="GO:0030286">
    <property type="term" value="C:dynein complex"/>
    <property type="evidence" value="ECO:0007669"/>
    <property type="project" value="UniProtKB-KW"/>
</dbReference>
<evidence type="ECO:0000256" key="11">
    <source>
        <dbReference type="ARBA" id="ARBA00023212"/>
    </source>
</evidence>
<dbReference type="Gene3D" id="6.10.140.1060">
    <property type="match status" value="1"/>
</dbReference>
<dbReference type="FunFam" id="3.40.50.300:FF:000411">
    <property type="entry name" value="dynein heavy chain 17, axonemal"/>
    <property type="match status" value="1"/>
</dbReference>
<evidence type="ECO:0000256" key="6">
    <source>
        <dbReference type="ARBA" id="ARBA00022840"/>
    </source>
</evidence>
<keyword evidence="9" id="KW-0969">Cilium</keyword>
<proteinExistence type="inferred from homology"/>
<dbReference type="InterPro" id="IPR042219">
    <property type="entry name" value="AAA_lid_11_sf"/>
</dbReference>
<keyword evidence="4" id="KW-0493">Microtubule</keyword>
<dbReference type="FunFam" id="1.10.8.1220:FF:000001">
    <property type="entry name" value="Dynein axonemal heavy chain 5"/>
    <property type="match status" value="1"/>
</dbReference>
<dbReference type="EMBL" id="CABPRJ010001938">
    <property type="protein sequence ID" value="VVC42147.1"/>
    <property type="molecule type" value="Genomic_DNA"/>
</dbReference>
<evidence type="ECO:0000256" key="7">
    <source>
        <dbReference type="ARBA" id="ARBA00023017"/>
    </source>
</evidence>
<feature type="domain" description="Dynein heavy chain region D6 P-loop" evidence="13">
    <location>
        <begin position="385"/>
        <end position="505"/>
    </location>
</feature>
<name>A0A5E4NEL1_9HEMI</name>
<dbReference type="InterPro" id="IPR004273">
    <property type="entry name" value="Dynein_heavy_D6_P-loop"/>
</dbReference>
<dbReference type="FunFam" id="1.20.1270.280:FF:000003">
    <property type="entry name" value="Dynein axonemal heavy chain 17"/>
    <property type="match status" value="1"/>
</dbReference>
<keyword evidence="7" id="KW-0243">Dynein</keyword>
<dbReference type="InterPro" id="IPR026983">
    <property type="entry name" value="DHC"/>
</dbReference>
<evidence type="ECO:0000256" key="5">
    <source>
        <dbReference type="ARBA" id="ARBA00022741"/>
    </source>
</evidence>
<evidence type="ECO:0000256" key="8">
    <source>
        <dbReference type="ARBA" id="ARBA00023054"/>
    </source>
</evidence>
<dbReference type="AlphaFoldDB" id="A0A5E4NEL1"/>
<dbReference type="FunFam" id="3.10.490.20:FF:000002">
    <property type="entry name" value="Dynein axonemal heavy chain 17"/>
    <property type="match status" value="1"/>
</dbReference>